<dbReference type="PANTHER" id="PTHR30250">
    <property type="entry name" value="PST FAMILY PREDICTED COLANIC ACID TRANSPORTER"/>
    <property type="match status" value="1"/>
</dbReference>
<sequence>MISIGILFGQAVLTARLLGPEGYGTLAFGLSVATVAATVATLGLGKLAVRQIAFLQVRGDPQTLAKFLGSALSSTLVSAIVVSALIAVTFLGSDIVDDDIRAVSVLSAILVTPIAVLLFLRGVSQGHQNVLLSQGPIDVLRPALVSLVILAMLASGRQFGPISVLLASATVLLLVALSTFLMMKSKGLIGWPGKVEVSDIRLALPFAGLSILAILQIELNTILLASLAGAEAAGLYQPIARIAPLILIGVQAVGMRYAPRIAACHSRGDNEQLRKLTRYFTVATTVVTAVLGILIAGSGPILLLVFGKAFVTSASFLWLVVAAQVFSAACGPVAILLTMTGATKTALAGQFVALLVHLLVGFLLIPDMGVAGAVWALVAGIAASNLFLYAAVRSQLRFDPSVLQFMVRQK</sequence>
<dbReference type="Pfam" id="PF01943">
    <property type="entry name" value="Polysacc_synt"/>
    <property type="match status" value="1"/>
</dbReference>
<evidence type="ECO:0000256" key="3">
    <source>
        <dbReference type="ARBA" id="ARBA00022692"/>
    </source>
</evidence>
<protein>
    <submittedName>
        <fullName evidence="7">Oligosaccharide flippase family protein</fullName>
    </submittedName>
</protein>
<feature type="transmembrane region" description="Helical" evidence="6">
    <location>
        <begin position="239"/>
        <end position="258"/>
    </location>
</feature>
<proteinExistence type="predicted"/>
<dbReference type="InterPro" id="IPR002797">
    <property type="entry name" value="Polysacc_synth"/>
</dbReference>
<evidence type="ECO:0000256" key="2">
    <source>
        <dbReference type="ARBA" id="ARBA00022475"/>
    </source>
</evidence>
<feature type="transmembrane region" description="Helical" evidence="6">
    <location>
        <begin position="139"/>
        <end position="156"/>
    </location>
</feature>
<comment type="subcellular location">
    <subcellularLocation>
        <location evidence="1">Cell membrane</location>
        <topology evidence="1">Multi-pass membrane protein</topology>
    </subcellularLocation>
</comment>
<keyword evidence="2" id="KW-1003">Cell membrane</keyword>
<feature type="transmembrane region" description="Helical" evidence="6">
    <location>
        <begin position="64"/>
        <end position="88"/>
    </location>
</feature>
<feature type="transmembrane region" description="Helical" evidence="6">
    <location>
        <begin position="279"/>
        <end position="304"/>
    </location>
</feature>
<feature type="transmembrane region" description="Helical" evidence="6">
    <location>
        <begin position="371"/>
        <end position="392"/>
    </location>
</feature>
<keyword evidence="5 6" id="KW-0472">Membrane</keyword>
<comment type="caution">
    <text evidence="7">The sequence shown here is derived from an EMBL/GenBank/DDBJ whole genome shotgun (WGS) entry which is preliminary data.</text>
</comment>
<dbReference type="Proteomes" id="UP000436016">
    <property type="component" value="Unassembled WGS sequence"/>
</dbReference>
<evidence type="ECO:0000313" key="7">
    <source>
        <dbReference type="EMBL" id="MXU64659.1"/>
    </source>
</evidence>
<feature type="transmembrane region" description="Helical" evidence="6">
    <location>
        <begin position="162"/>
        <end position="181"/>
    </location>
</feature>
<feature type="transmembrane region" description="Helical" evidence="6">
    <location>
        <begin position="202"/>
        <end position="227"/>
    </location>
</feature>
<feature type="transmembrane region" description="Helical" evidence="6">
    <location>
        <begin position="346"/>
        <end position="365"/>
    </location>
</feature>
<evidence type="ECO:0000256" key="4">
    <source>
        <dbReference type="ARBA" id="ARBA00022989"/>
    </source>
</evidence>
<gene>
    <name evidence="7" type="ORF">GSH16_04320</name>
</gene>
<dbReference type="AlphaFoldDB" id="A0A6B0TPS0"/>
<evidence type="ECO:0000256" key="6">
    <source>
        <dbReference type="SAM" id="Phobius"/>
    </source>
</evidence>
<evidence type="ECO:0000256" key="5">
    <source>
        <dbReference type="ARBA" id="ARBA00023136"/>
    </source>
</evidence>
<keyword evidence="3 6" id="KW-0812">Transmembrane</keyword>
<feature type="transmembrane region" description="Helical" evidence="6">
    <location>
        <begin position="24"/>
        <end position="44"/>
    </location>
</feature>
<feature type="transmembrane region" description="Helical" evidence="6">
    <location>
        <begin position="316"/>
        <end position="339"/>
    </location>
</feature>
<feature type="transmembrane region" description="Helical" evidence="6">
    <location>
        <begin position="100"/>
        <end position="119"/>
    </location>
</feature>
<reference evidence="7 8" key="1">
    <citation type="submission" date="2019-12" db="EMBL/GenBank/DDBJ databases">
        <title>Strain KN286 was isolated from seawater, which was collected from Caroline Seamount in the tropical western Pacific.</title>
        <authorList>
            <person name="Wang Q."/>
        </authorList>
    </citation>
    <scope>NUCLEOTIDE SEQUENCE [LARGE SCALE GENOMIC DNA]</scope>
    <source>
        <strain evidence="7 8">KN286</strain>
    </source>
</reference>
<keyword evidence="8" id="KW-1185">Reference proteome</keyword>
<dbReference type="PANTHER" id="PTHR30250:SF11">
    <property type="entry name" value="O-ANTIGEN TRANSPORTER-RELATED"/>
    <property type="match status" value="1"/>
</dbReference>
<dbReference type="InterPro" id="IPR050833">
    <property type="entry name" value="Poly_Biosynth_Transport"/>
</dbReference>
<evidence type="ECO:0000313" key="8">
    <source>
        <dbReference type="Proteomes" id="UP000436016"/>
    </source>
</evidence>
<accession>A0A6B0TPS0</accession>
<name>A0A6B0TPS0_9RHOB</name>
<evidence type="ECO:0000256" key="1">
    <source>
        <dbReference type="ARBA" id="ARBA00004651"/>
    </source>
</evidence>
<keyword evidence="4 6" id="KW-1133">Transmembrane helix</keyword>
<organism evidence="7 8">
    <name type="scientific">Oceanomicrobium pacificus</name>
    <dbReference type="NCBI Taxonomy" id="2692916"/>
    <lineage>
        <taxon>Bacteria</taxon>
        <taxon>Pseudomonadati</taxon>
        <taxon>Pseudomonadota</taxon>
        <taxon>Alphaproteobacteria</taxon>
        <taxon>Rhodobacterales</taxon>
        <taxon>Paracoccaceae</taxon>
        <taxon>Oceanomicrobium</taxon>
    </lineage>
</organism>
<dbReference type="GO" id="GO:0005886">
    <property type="term" value="C:plasma membrane"/>
    <property type="evidence" value="ECO:0007669"/>
    <property type="project" value="UniProtKB-SubCell"/>
</dbReference>
<dbReference type="EMBL" id="WUWG01000001">
    <property type="protein sequence ID" value="MXU64659.1"/>
    <property type="molecule type" value="Genomic_DNA"/>
</dbReference>